<organism evidence="2 3">
    <name type="scientific">Salmonella enterica I</name>
    <dbReference type="NCBI Taxonomy" id="59201"/>
    <lineage>
        <taxon>Bacteria</taxon>
        <taxon>Pseudomonadati</taxon>
        <taxon>Pseudomonadota</taxon>
        <taxon>Gammaproteobacteria</taxon>
        <taxon>Enterobacterales</taxon>
        <taxon>Enterobacteriaceae</taxon>
        <taxon>Salmonella</taxon>
    </lineage>
</organism>
<evidence type="ECO:0000259" key="1">
    <source>
        <dbReference type="Pfam" id="PF09008"/>
    </source>
</evidence>
<dbReference type="Proteomes" id="UP000250700">
    <property type="component" value="Unassembled WGS sequence"/>
</dbReference>
<dbReference type="InterPro" id="IPR036730">
    <property type="entry name" value="P22_tailspike_N_sf"/>
</dbReference>
<dbReference type="FunFam" id="2.170.14.10:FF:000001">
    <property type="entry name" value="Tail spike protein"/>
    <property type="match status" value="1"/>
</dbReference>
<dbReference type="EMBL" id="QARU01000010">
    <property type="protein sequence ID" value="PUF79858.1"/>
    <property type="molecule type" value="Genomic_DNA"/>
</dbReference>
<name>A0A315FY82_SALET</name>
<dbReference type="Pfam" id="PF09008">
    <property type="entry name" value="Head_binding"/>
    <property type="match status" value="1"/>
</dbReference>
<dbReference type="InterPro" id="IPR009093">
    <property type="entry name" value="P22_tailspike_N"/>
</dbReference>
<dbReference type="RefSeq" id="WP_108415325.1">
    <property type="nucleotide sequence ID" value="NZ_QAQA01000008.1"/>
</dbReference>
<gene>
    <name evidence="2" type="ORF">DAX91_15995</name>
</gene>
<feature type="domain" description="Bacteriophage P22 tailspike N-terminal" evidence="1">
    <location>
        <begin position="1"/>
        <end position="113"/>
    </location>
</feature>
<reference evidence="2 3" key="1">
    <citation type="submission" date="2018-04" db="EMBL/GenBank/DDBJ databases">
        <title>Whole genome sequencing of Salmonella enterica.</title>
        <authorList>
            <person name="Bell R."/>
        </authorList>
    </citation>
    <scope>NUCLEOTIDE SEQUENCE [LARGE SCALE GENOMIC DNA]</scope>
    <source>
        <strain evidence="2 3">CFSAN058603</strain>
    </source>
</reference>
<protein>
    <submittedName>
        <fullName evidence="2">Phage tail protein</fullName>
    </submittedName>
</protein>
<accession>A0A315FY82</accession>
<dbReference type="AlphaFoldDB" id="A0A315FY82"/>
<dbReference type="SUPFAM" id="SSF51327">
    <property type="entry name" value="Head-binding domain of phage P22 tailspike protein"/>
    <property type="match status" value="1"/>
</dbReference>
<proteinExistence type="predicted"/>
<dbReference type="Gene3D" id="2.170.14.10">
    <property type="entry name" value="Phage P22 tailspike-like, N-terminal domain"/>
    <property type="match status" value="1"/>
</dbReference>
<evidence type="ECO:0000313" key="3">
    <source>
        <dbReference type="Proteomes" id="UP000250700"/>
    </source>
</evidence>
<sequence>MTDITANVVVSNPRPIFTESRSFKAVANGKIYIGQIDTDPVNPANQIPVYIENEDGSHVQIAQPLIINAAGKIVYNGQLVKIVTVQGHSMAIYDAYGSQVDYIANVLKYDPDQLKEQLSSPYGYQYIGGDLKSYGADITGNISCSDYLDDMLKDGSFVVNSGKYLITRPHNIDVSLLERLHIGPDVEFIIRSNIDGLIFKNVLTDVIGNGMRITVDIPGAGYTRIALTIRGTKYYTAPANLGRLTQKTKFGPFYIFNRQGAVKQEVATSPVMDEGYGFSIDCNSTDEEVLIFNEIDVSSTGFTVAHSIGVGTNELNFISSLDLNLSSWFSTYHFRDTSLPTSSGNVSSGIGDILIRLKSQPHPQMSKIVHMEHAPGVMNHCRFHLTIWDANVFDFREGVIDASISNTYSNSVETKSYPLTRALNIVDGSLFPIVNYISKIQASDVLFSSDSELAKYLYLSTVTPSMSVIEACNAIKAWCNENNVRNDFEFRIQLINSTPDIKQLFNPWLSAIGQDNGFFKINATYYNGVINSIIADWHSDIYVSGGTREHHVIQWTGNSNYIVHQVVEFSSGKTEDIKSRHDRAIIGLCSYDTVFKVPVWWGGDGNYYKADGSVAYTV</sequence>
<comment type="caution">
    <text evidence="2">The sequence shown here is derived from an EMBL/GenBank/DDBJ whole genome shotgun (WGS) entry which is preliminary data.</text>
</comment>
<evidence type="ECO:0000313" key="2">
    <source>
        <dbReference type="EMBL" id="PUF79858.1"/>
    </source>
</evidence>